<proteinExistence type="predicted"/>
<keyword evidence="2" id="KW-1185">Reference proteome</keyword>
<reference evidence="1 2" key="1">
    <citation type="submission" date="2015-07" db="EMBL/GenBank/DDBJ databases">
        <title>Emmonsia species relationships and genome sequence.</title>
        <authorList>
            <consortium name="The Broad Institute Genomics Platform"/>
            <person name="Cuomo C.A."/>
            <person name="Munoz J.F."/>
            <person name="Imamovic A."/>
            <person name="Priest M.E."/>
            <person name="Young S."/>
            <person name="Clay O.K."/>
            <person name="McEwen J.G."/>
        </authorList>
    </citation>
    <scope>NUCLEOTIDE SEQUENCE [LARGE SCALE GENOMIC DNA]</scope>
    <source>
        <strain evidence="1 2">UAMH 9510</strain>
    </source>
</reference>
<sequence>MVRNTVVVDIPENPEVSFTSFCLSPDLPDRCLHLSGPVFLSAAFMCAQIYGDKRTKKAGEQGDARHEHMGRCEHNWKRLIKFIRPDPDWTAEEEYALRDLENSKFNLNPIVLAVDQAENPRARQPALAWLDAGDAGSDTTS</sequence>
<evidence type="ECO:0000313" key="2">
    <source>
        <dbReference type="Proteomes" id="UP000182235"/>
    </source>
</evidence>
<dbReference type="VEuPathDB" id="FungiDB:AJ78_06461"/>
<name>A0A1J9PYR3_9EURO</name>
<dbReference type="AlphaFoldDB" id="A0A1J9PYR3"/>
<feature type="non-terminal residue" evidence="1">
    <location>
        <position position="141"/>
    </location>
</feature>
<evidence type="ECO:0000313" key="1">
    <source>
        <dbReference type="EMBL" id="OJD13027.1"/>
    </source>
</evidence>
<gene>
    <name evidence="1" type="ORF">AJ78_06461</name>
</gene>
<organism evidence="1 2">
    <name type="scientific">Emergomyces pasteurianus Ep9510</name>
    <dbReference type="NCBI Taxonomy" id="1447872"/>
    <lineage>
        <taxon>Eukaryota</taxon>
        <taxon>Fungi</taxon>
        <taxon>Dikarya</taxon>
        <taxon>Ascomycota</taxon>
        <taxon>Pezizomycotina</taxon>
        <taxon>Eurotiomycetes</taxon>
        <taxon>Eurotiomycetidae</taxon>
        <taxon>Onygenales</taxon>
        <taxon>Ajellomycetaceae</taxon>
        <taxon>Emergomyces</taxon>
    </lineage>
</organism>
<comment type="caution">
    <text evidence="1">The sequence shown here is derived from an EMBL/GenBank/DDBJ whole genome shotgun (WGS) entry which is preliminary data.</text>
</comment>
<accession>A0A1J9PYR3</accession>
<dbReference type="EMBL" id="LGRN01000340">
    <property type="protein sequence ID" value="OJD13027.1"/>
    <property type="molecule type" value="Genomic_DNA"/>
</dbReference>
<dbReference type="Proteomes" id="UP000182235">
    <property type="component" value="Unassembled WGS sequence"/>
</dbReference>
<protein>
    <submittedName>
        <fullName evidence="1">Uncharacterized protein</fullName>
    </submittedName>
</protein>